<evidence type="ECO:0000313" key="2">
    <source>
        <dbReference type="Proteomes" id="UP000831701"/>
    </source>
</evidence>
<reference evidence="1" key="1">
    <citation type="submission" date="2022-04" db="EMBL/GenBank/DDBJ databases">
        <title>Jade perch genome.</title>
        <authorList>
            <person name="Chao B."/>
        </authorList>
    </citation>
    <scope>NUCLEOTIDE SEQUENCE</scope>
    <source>
        <strain evidence="1">CB-2022</strain>
    </source>
</reference>
<protein>
    <submittedName>
        <fullName evidence="1">Uncharacterized protein</fullName>
    </submittedName>
</protein>
<dbReference type="Proteomes" id="UP000831701">
    <property type="component" value="Chromosome 7"/>
</dbReference>
<dbReference type="EMBL" id="CM041537">
    <property type="protein sequence ID" value="KAI3369794.1"/>
    <property type="molecule type" value="Genomic_DNA"/>
</dbReference>
<organism evidence="1 2">
    <name type="scientific">Scortum barcoo</name>
    <name type="common">barcoo grunter</name>
    <dbReference type="NCBI Taxonomy" id="214431"/>
    <lineage>
        <taxon>Eukaryota</taxon>
        <taxon>Metazoa</taxon>
        <taxon>Chordata</taxon>
        <taxon>Craniata</taxon>
        <taxon>Vertebrata</taxon>
        <taxon>Euteleostomi</taxon>
        <taxon>Actinopterygii</taxon>
        <taxon>Neopterygii</taxon>
        <taxon>Teleostei</taxon>
        <taxon>Neoteleostei</taxon>
        <taxon>Acanthomorphata</taxon>
        <taxon>Eupercaria</taxon>
        <taxon>Centrarchiformes</taxon>
        <taxon>Terapontoidei</taxon>
        <taxon>Terapontidae</taxon>
        <taxon>Scortum</taxon>
    </lineage>
</organism>
<proteinExistence type="predicted"/>
<evidence type="ECO:0000313" key="1">
    <source>
        <dbReference type="EMBL" id="KAI3369794.1"/>
    </source>
</evidence>
<accession>A0ACB8WPV6</accession>
<sequence>MWLFKNQAILPQFVIIYILCLQMAGGIFTNLDNLCNVDCSNVHPLVCHLCHEQYQSPCLLDCYHIFCARCLRGRTNDSRLSCPLCGSFS</sequence>
<keyword evidence="2" id="KW-1185">Reference proteome</keyword>
<name>A0ACB8WPV6_9TELE</name>
<gene>
    <name evidence="1" type="ORF">L3Q82_024618</name>
</gene>
<comment type="caution">
    <text evidence="1">The sequence shown here is derived from an EMBL/GenBank/DDBJ whole genome shotgun (WGS) entry which is preliminary data.</text>
</comment>